<gene>
    <name evidence="3" type="ORF">SAMN05421504_103540</name>
</gene>
<protein>
    <submittedName>
        <fullName evidence="3">Uncharacterized conserved protein</fullName>
    </submittedName>
</protein>
<dbReference type="PANTHER" id="PTHR35174">
    <property type="entry name" value="BLL7171 PROTEIN-RELATED"/>
    <property type="match status" value="1"/>
</dbReference>
<dbReference type="Pfam" id="PF03795">
    <property type="entry name" value="YCII"/>
    <property type="match status" value="1"/>
</dbReference>
<evidence type="ECO:0000313" key="4">
    <source>
        <dbReference type="Proteomes" id="UP000199515"/>
    </source>
</evidence>
<evidence type="ECO:0000313" key="3">
    <source>
        <dbReference type="EMBL" id="SDX70311.1"/>
    </source>
</evidence>
<dbReference type="AlphaFoldDB" id="A0A1H3DVC8"/>
<comment type="similarity">
    <text evidence="1">Belongs to the YciI family.</text>
</comment>
<sequence>MKFMLIIHMNPDTWAGLDTETQEKVMNGHDAFQAKIRATGEMEGTWALADPGASAVVSQRGGKRTVTDGPYLEAKEFLAGYYVIEADSRDRALEIAAMMPEVEFGGLGIEVREILHYAGPTA</sequence>
<dbReference type="OrthoDB" id="668782at2"/>
<organism evidence="3 4">
    <name type="scientific">Amycolatopsis xylanica</name>
    <dbReference type="NCBI Taxonomy" id="589385"/>
    <lineage>
        <taxon>Bacteria</taxon>
        <taxon>Bacillati</taxon>
        <taxon>Actinomycetota</taxon>
        <taxon>Actinomycetes</taxon>
        <taxon>Pseudonocardiales</taxon>
        <taxon>Pseudonocardiaceae</taxon>
        <taxon>Amycolatopsis</taxon>
    </lineage>
</organism>
<feature type="domain" description="YCII-related" evidence="2">
    <location>
        <begin position="1"/>
        <end position="114"/>
    </location>
</feature>
<keyword evidence="4" id="KW-1185">Reference proteome</keyword>
<evidence type="ECO:0000259" key="2">
    <source>
        <dbReference type="Pfam" id="PF03795"/>
    </source>
</evidence>
<dbReference type="SUPFAM" id="SSF54909">
    <property type="entry name" value="Dimeric alpha+beta barrel"/>
    <property type="match status" value="1"/>
</dbReference>
<dbReference type="InterPro" id="IPR011008">
    <property type="entry name" value="Dimeric_a/b-barrel"/>
</dbReference>
<reference evidence="3 4" key="1">
    <citation type="submission" date="2016-10" db="EMBL/GenBank/DDBJ databases">
        <authorList>
            <person name="de Groot N.N."/>
        </authorList>
    </citation>
    <scope>NUCLEOTIDE SEQUENCE [LARGE SCALE GENOMIC DNA]</scope>
    <source>
        <strain evidence="3 4">CPCC 202699</strain>
    </source>
</reference>
<name>A0A1H3DVC8_9PSEU</name>
<dbReference type="Gene3D" id="3.30.70.1060">
    <property type="entry name" value="Dimeric alpha+beta barrel"/>
    <property type="match status" value="1"/>
</dbReference>
<dbReference type="PANTHER" id="PTHR35174:SF3">
    <property type="entry name" value="BLL7171 PROTEIN"/>
    <property type="match status" value="1"/>
</dbReference>
<proteinExistence type="inferred from homology"/>
<dbReference type="EMBL" id="FNON01000003">
    <property type="protein sequence ID" value="SDX70311.1"/>
    <property type="molecule type" value="Genomic_DNA"/>
</dbReference>
<dbReference type="Proteomes" id="UP000199515">
    <property type="component" value="Unassembled WGS sequence"/>
</dbReference>
<dbReference type="STRING" id="589385.SAMN05421504_103540"/>
<evidence type="ECO:0000256" key="1">
    <source>
        <dbReference type="ARBA" id="ARBA00007689"/>
    </source>
</evidence>
<dbReference type="InterPro" id="IPR005545">
    <property type="entry name" value="YCII"/>
</dbReference>
<accession>A0A1H3DVC8</accession>